<sequence>MRRRERAEREQRVEALVVEVLVAVRERDAAVTAAEARAGAALDRMVQQERLTVREVVDWCADEALGTREVARLRAVAAQTTESGDGSRTSDQADPIAEDTDTQDTGAEDTGAEDTGAEDTGAEDTGAEDTGAAESGGSASAQEPVAGAGTASQVGMAVRA</sequence>
<evidence type="ECO:0000313" key="2">
    <source>
        <dbReference type="EMBL" id="MFC3687273.1"/>
    </source>
</evidence>
<feature type="compositionally biased region" description="Low complexity" evidence="1">
    <location>
        <begin position="128"/>
        <end position="141"/>
    </location>
</feature>
<keyword evidence="3" id="KW-1185">Reference proteome</keyword>
<comment type="caution">
    <text evidence="2">The sequence shown here is derived from an EMBL/GenBank/DDBJ whole genome shotgun (WGS) entry which is preliminary data.</text>
</comment>
<proteinExistence type="predicted"/>
<reference evidence="3" key="1">
    <citation type="journal article" date="2019" name="Int. J. Syst. Evol. Microbiol.">
        <title>The Global Catalogue of Microorganisms (GCM) 10K type strain sequencing project: providing services to taxonomists for standard genome sequencing and annotation.</title>
        <authorList>
            <consortium name="The Broad Institute Genomics Platform"/>
            <consortium name="The Broad Institute Genome Sequencing Center for Infectious Disease"/>
            <person name="Wu L."/>
            <person name="Ma J."/>
        </authorList>
    </citation>
    <scope>NUCLEOTIDE SEQUENCE [LARGE SCALE GENOMIC DNA]</scope>
    <source>
        <strain evidence="3">NCAIM B.02333</strain>
    </source>
</reference>
<name>A0ABV7WBT4_9MICO</name>
<accession>A0ABV7WBT4</accession>
<gene>
    <name evidence="2" type="ORF">ACFOLH_02845</name>
</gene>
<protein>
    <submittedName>
        <fullName evidence="2">Uncharacterized protein</fullName>
    </submittedName>
</protein>
<dbReference type="Proteomes" id="UP001595685">
    <property type="component" value="Unassembled WGS sequence"/>
</dbReference>
<organism evidence="2 3">
    <name type="scientific">Aquipuribacter hungaricus</name>
    <dbReference type="NCBI Taxonomy" id="545624"/>
    <lineage>
        <taxon>Bacteria</taxon>
        <taxon>Bacillati</taxon>
        <taxon>Actinomycetota</taxon>
        <taxon>Actinomycetes</taxon>
        <taxon>Micrococcales</taxon>
        <taxon>Intrasporangiaceae</taxon>
        <taxon>Aquipuribacter</taxon>
    </lineage>
</organism>
<feature type="region of interest" description="Disordered" evidence="1">
    <location>
        <begin position="76"/>
        <end position="160"/>
    </location>
</feature>
<feature type="compositionally biased region" description="Polar residues" evidence="1">
    <location>
        <begin position="78"/>
        <end position="92"/>
    </location>
</feature>
<dbReference type="RefSeq" id="WP_340288687.1">
    <property type="nucleotide sequence ID" value="NZ_JBBEOI010000003.1"/>
</dbReference>
<evidence type="ECO:0000313" key="3">
    <source>
        <dbReference type="Proteomes" id="UP001595685"/>
    </source>
</evidence>
<evidence type="ECO:0000256" key="1">
    <source>
        <dbReference type="SAM" id="MobiDB-lite"/>
    </source>
</evidence>
<dbReference type="EMBL" id="JBHRWW010000001">
    <property type="protein sequence ID" value="MFC3687273.1"/>
    <property type="molecule type" value="Genomic_DNA"/>
</dbReference>
<feature type="compositionally biased region" description="Acidic residues" evidence="1">
    <location>
        <begin position="96"/>
        <end position="127"/>
    </location>
</feature>